<proteinExistence type="predicted"/>
<dbReference type="HOGENOM" id="CLU_112572_0_0_1"/>
<reference evidence="2" key="2">
    <citation type="submission" date="2015-01" db="EMBL/GenBank/DDBJ databases">
        <title>Evolutionary Origins and Diversification of the Mycorrhizal Mutualists.</title>
        <authorList>
            <consortium name="DOE Joint Genome Institute"/>
            <consortium name="Mycorrhizal Genomics Consortium"/>
            <person name="Kohler A."/>
            <person name="Kuo A."/>
            <person name="Nagy L.G."/>
            <person name="Floudas D."/>
            <person name="Copeland A."/>
            <person name="Barry K.W."/>
            <person name="Cichocki N."/>
            <person name="Veneault-Fourrey C."/>
            <person name="LaButti K."/>
            <person name="Lindquist E.A."/>
            <person name="Lipzen A."/>
            <person name="Lundell T."/>
            <person name="Morin E."/>
            <person name="Murat C."/>
            <person name="Riley R."/>
            <person name="Ohm R."/>
            <person name="Sun H."/>
            <person name="Tunlid A."/>
            <person name="Henrissat B."/>
            <person name="Grigoriev I.V."/>
            <person name="Hibbett D.S."/>
            <person name="Martin F."/>
        </authorList>
    </citation>
    <scope>NUCLEOTIDE SEQUENCE [LARGE SCALE GENOMIC DNA]</scope>
    <source>
        <strain evidence="2">441</strain>
    </source>
</reference>
<organism evidence="1 2">
    <name type="scientific">Pisolithus microcarpus 441</name>
    <dbReference type="NCBI Taxonomy" id="765257"/>
    <lineage>
        <taxon>Eukaryota</taxon>
        <taxon>Fungi</taxon>
        <taxon>Dikarya</taxon>
        <taxon>Basidiomycota</taxon>
        <taxon>Agaricomycotina</taxon>
        <taxon>Agaricomycetes</taxon>
        <taxon>Agaricomycetidae</taxon>
        <taxon>Boletales</taxon>
        <taxon>Sclerodermatineae</taxon>
        <taxon>Pisolithaceae</taxon>
        <taxon>Pisolithus</taxon>
    </lineage>
</organism>
<dbReference type="EMBL" id="KN833687">
    <property type="protein sequence ID" value="KIK30384.1"/>
    <property type="molecule type" value="Genomic_DNA"/>
</dbReference>
<dbReference type="OrthoDB" id="2224399at2759"/>
<accession>A0A0C9ZWF2</accession>
<evidence type="ECO:0000313" key="1">
    <source>
        <dbReference type="EMBL" id="KIK30384.1"/>
    </source>
</evidence>
<name>A0A0C9ZWF2_9AGAM</name>
<evidence type="ECO:0000313" key="2">
    <source>
        <dbReference type="Proteomes" id="UP000054018"/>
    </source>
</evidence>
<sequence>MNIRDLFGCSPSADSIVNFLREINLQDGDLTPEVKAYPDMVYFNYHKLGVSLQFAPRGGYKPKVGLARSQLKDDCLRLEGIDIYNESKPRTGDARPQASSQSVQCAFSPYPLLPLRISRAASAHGEGSAQSFISIAANTTGKEFVSWLGEPCRKGGGTGPSSGSINIWCEWSKEGIMVEFGGTEARGPQAWERGKDAVWQVVTVFSPDERSVSVGNDP</sequence>
<protein>
    <submittedName>
        <fullName evidence="1">Uncharacterized protein</fullName>
    </submittedName>
</protein>
<dbReference type="Proteomes" id="UP000054018">
    <property type="component" value="Unassembled WGS sequence"/>
</dbReference>
<gene>
    <name evidence="1" type="ORF">PISMIDRAFT_87430</name>
</gene>
<dbReference type="AlphaFoldDB" id="A0A0C9ZWF2"/>
<reference evidence="1 2" key="1">
    <citation type="submission" date="2014-04" db="EMBL/GenBank/DDBJ databases">
        <authorList>
            <consortium name="DOE Joint Genome Institute"/>
            <person name="Kuo A."/>
            <person name="Kohler A."/>
            <person name="Costa M.D."/>
            <person name="Nagy L.G."/>
            <person name="Floudas D."/>
            <person name="Copeland A."/>
            <person name="Barry K.W."/>
            <person name="Cichocki N."/>
            <person name="Veneault-Fourrey C."/>
            <person name="LaButti K."/>
            <person name="Lindquist E.A."/>
            <person name="Lipzen A."/>
            <person name="Lundell T."/>
            <person name="Morin E."/>
            <person name="Murat C."/>
            <person name="Sun H."/>
            <person name="Tunlid A."/>
            <person name="Henrissat B."/>
            <person name="Grigoriev I.V."/>
            <person name="Hibbett D.S."/>
            <person name="Martin F."/>
            <person name="Nordberg H.P."/>
            <person name="Cantor M.N."/>
            <person name="Hua S.X."/>
        </authorList>
    </citation>
    <scope>NUCLEOTIDE SEQUENCE [LARGE SCALE GENOMIC DNA]</scope>
    <source>
        <strain evidence="1 2">441</strain>
    </source>
</reference>
<keyword evidence="2" id="KW-1185">Reference proteome</keyword>